<feature type="region of interest" description="Disordered" evidence="2">
    <location>
        <begin position="891"/>
        <end position="971"/>
    </location>
</feature>
<dbReference type="GO" id="GO:0005886">
    <property type="term" value="C:plasma membrane"/>
    <property type="evidence" value="ECO:0007669"/>
    <property type="project" value="TreeGrafter"/>
</dbReference>
<dbReference type="GO" id="GO:0005737">
    <property type="term" value="C:cytoplasm"/>
    <property type="evidence" value="ECO:0007669"/>
    <property type="project" value="TreeGrafter"/>
</dbReference>
<evidence type="ECO:0008006" key="5">
    <source>
        <dbReference type="Google" id="ProtNLM"/>
    </source>
</evidence>
<evidence type="ECO:0000313" key="4">
    <source>
        <dbReference type="Proteomes" id="UP000092444"/>
    </source>
</evidence>
<dbReference type="InterPro" id="IPR051230">
    <property type="entry name" value="APP-Binding"/>
</dbReference>
<keyword evidence="4" id="KW-1185">Reference proteome</keyword>
<dbReference type="AlphaFoldDB" id="A0A1B0FIU6"/>
<feature type="compositionally biased region" description="Polar residues" evidence="2">
    <location>
        <begin position="736"/>
        <end position="749"/>
    </location>
</feature>
<evidence type="ECO:0000256" key="2">
    <source>
        <dbReference type="SAM" id="MobiDB-lite"/>
    </source>
</evidence>
<feature type="compositionally biased region" description="Polar residues" evidence="2">
    <location>
        <begin position="438"/>
        <end position="449"/>
    </location>
</feature>
<organism evidence="3 4">
    <name type="scientific">Glossina morsitans morsitans</name>
    <name type="common">Savannah tsetse fly</name>
    <dbReference type="NCBI Taxonomy" id="37546"/>
    <lineage>
        <taxon>Eukaryota</taxon>
        <taxon>Metazoa</taxon>
        <taxon>Ecdysozoa</taxon>
        <taxon>Arthropoda</taxon>
        <taxon>Hexapoda</taxon>
        <taxon>Insecta</taxon>
        <taxon>Pterygota</taxon>
        <taxon>Neoptera</taxon>
        <taxon>Endopterygota</taxon>
        <taxon>Diptera</taxon>
        <taxon>Brachycera</taxon>
        <taxon>Muscomorpha</taxon>
        <taxon>Hippoboscoidea</taxon>
        <taxon>Glossinidae</taxon>
        <taxon>Glossina</taxon>
    </lineage>
</organism>
<dbReference type="SUPFAM" id="SSF50729">
    <property type="entry name" value="PH domain-like"/>
    <property type="match status" value="1"/>
</dbReference>
<dbReference type="PhylomeDB" id="A0A1B0FIU6"/>
<dbReference type="EMBL" id="CCAG010023921">
    <property type="status" value="NOT_ANNOTATED_CDS"/>
    <property type="molecule type" value="Genomic_DNA"/>
</dbReference>
<feature type="compositionally biased region" description="Polar residues" evidence="2">
    <location>
        <begin position="891"/>
        <end position="918"/>
    </location>
</feature>
<dbReference type="STRING" id="37546.A0A1B0FIU6"/>
<feature type="compositionally biased region" description="Polar residues" evidence="2">
    <location>
        <begin position="825"/>
        <end position="843"/>
    </location>
</feature>
<feature type="compositionally biased region" description="Polar residues" evidence="2">
    <location>
        <begin position="933"/>
        <end position="954"/>
    </location>
</feature>
<feature type="region of interest" description="Disordered" evidence="2">
    <location>
        <begin position="341"/>
        <end position="380"/>
    </location>
</feature>
<dbReference type="Proteomes" id="UP000092444">
    <property type="component" value="Unassembled WGS sequence"/>
</dbReference>
<feature type="compositionally biased region" description="Low complexity" evidence="2">
    <location>
        <begin position="721"/>
        <end position="734"/>
    </location>
</feature>
<feature type="region of interest" description="Disordered" evidence="2">
    <location>
        <begin position="713"/>
        <end position="849"/>
    </location>
</feature>
<reference evidence="3" key="1">
    <citation type="submission" date="2020-05" db="UniProtKB">
        <authorList>
            <consortium name="EnsemblMetazoa"/>
        </authorList>
    </citation>
    <scope>IDENTIFICATION</scope>
    <source>
        <strain evidence="3">Yale</strain>
    </source>
</reference>
<dbReference type="PANTHER" id="PTHR12345:SF11">
    <property type="entry name" value="FI13065P"/>
    <property type="match status" value="1"/>
</dbReference>
<feature type="compositionally biased region" description="Polar residues" evidence="2">
    <location>
        <begin position="456"/>
        <end position="468"/>
    </location>
</feature>
<feature type="compositionally biased region" description="Polar residues" evidence="2">
    <location>
        <begin position="794"/>
        <end position="806"/>
    </location>
</feature>
<accession>A0A1B0FIU6</accession>
<proteinExistence type="predicted"/>
<dbReference type="PANTHER" id="PTHR12345">
    <property type="entry name" value="SYNTENIN RELATED"/>
    <property type="match status" value="1"/>
</dbReference>
<evidence type="ECO:0000256" key="1">
    <source>
        <dbReference type="ARBA" id="ARBA00022737"/>
    </source>
</evidence>
<dbReference type="VEuPathDB" id="VectorBase:GMOY003697"/>
<sequence length="1212" mass="131252">MSSSMAAPAAASGASIISAAASGLLGGMTRAPTNNTVPVTPMIAQFREIHKNTWLKRLTTDGKKITVGPKKSERSWVVFCVHDDTEALLEGYADPRQAPSHNPEWVVSMQDALHISHALIPNSHEFEFVVTLSSEVVRFHAMDIMQEWVETLRSKLREMKILSPRENLYTKLPEVRAPLLPTRDPTSPLPAPPPVPAALVPGVERITPQSTQNQGNPLLHSNSNEIVNISTRSSNNGVHSTSTSDLAITSLSASVATTVATAVTISSNSSLASHANSVCYTTCNTSVTATISPFTSMSNTLTQNLLNMLSDPISAYSEQINEAVSSSSSLADTEDITLPISMDKDLKTPLRNTQLSESSGDDDSVGPLLRKPTEGIDNTSVNNSVRVDVLTGHRASAGLEWKNQIKNLQNILQCDRHIPRPQTSRSLSAGAAEKSKRIPNNQPSSSQKSMLEPSDHNNTQSIPNNKGNNITELEINADFENLVSSLVLKEPASTVTDAKTNITIIQVSTPADNVCAMGNHENVQDPQKLSHKNTAEEIFKFPESLVPVTSAAKQHDYRSNVQIIPSSIGNNTSTTVQVIGEMQSTSTANQYSNPTKKQTQIIPSAPMAATMTDEQNQQITTVHVLGKETTYGTLFATPSTSASSSHTSTPKLSKKIILSANASGITNIAVNNIKEEVILIRKPLNNDGLAAEDRPTSVKINPLHYDKVFLSSSVPSSGQKPTATATAPGTCASPKWNCQRQLTPTSSNEDGGAVAVPPPSPIIKVSAANGADFKQKCKPQSPKHVSTADKVHKNSAQSSNTHTTSVVHPLPSSSLSSRRRIPSPQNNRSTETTSQKPFSSRTPFLTRGHTEAVISTRPSRRDFHLFNKVAANKKKACSQQINANIGQVKQGIKSSNNNGENSTAIPSSSAFAPTSRVASESLEQRRRSSSTSDAHAQQQSRGTNNNDLPNRSSGHGNGPLRQPPHSFRIADNIGGISNSAINLPTSASPSKRMSLREQQVMQLRREIMHPGGVRLQLRRKDCLGSIAWVDAFGAVWVAGWKQREHPVLYNALHIGDQLLSIAGVTINSAAEANKIIRNANTLFVRFDDVEVLLRRIPFGRGYAIRRDREGQCLGLIRDGNTATIVDVVPNSLAARHGLPPKAQSFDGSTLTFWILTEINGRPLNLFFKENEIRDRLNSVGRDISILVQPSDLITKLKKQLKSLRSYKDYLVQ</sequence>
<keyword evidence="1" id="KW-0677">Repeat</keyword>
<name>A0A1B0FIU6_GLOMM</name>
<evidence type="ECO:0000313" key="3">
    <source>
        <dbReference type="EnsemblMetazoa" id="GMOY003697-PA"/>
    </source>
</evidence>
<dbReference type="EnsemblMetazoa" id="GMOY003697-RA">
    <property type="protein sequence ID" value="GMOY003697-PA"/>
    <property type="gene ID" value="GMOY003697"/>
</dbReference>
<feature type="region of interest" description="Disordered" evidence="2">
    <location>
        <begin position="416"/>
        <end position="468"/>
    </location>
</feature>
<protein>
    <recommendedName>
        <fullName evidence="5">PH domain-containing protein</fullName>
    </recommendedName>
</protein>